<feature type="region of interest" description="Disordered" evidence="13">
    <location>
        <begin position="695"/>
        <end position="772"/>
    </location>
</feature>
<gene>
    <name evidence="16" type="ORF">PV10_06058</name>
</gene>
<name>A0A0D1XTR3_EXOME</name>
<feature type="compositionally biased region" description="Acidic residues" evidence="13">
    <location>
        <begin position="709"/>
        <end position="722"/>
    </location>
</feature>
<dbReference type="Pfam" id="PF12745">
    <property type="entry name" value="HGTP_anticodon2"/>
    <property type="match status" value="1"/>
</dbReference>
<dbReference type="InterPro" id="IPR024435">
    <property type="entry name" value="HisRS-related_dom"/>
</dbReference>
<accession>A0A0D1XTR3</accession>
<dbReference type="InterPro" id="IPR036621">
    <property type="entry name" value="Anticodon-bd_dom_sf"/>
</dbReference>
<dbReference type="GO" id="GO:0110031">
    <property type="term" value="P:negative regulation of G2/MI transition of meiotic cell cycle"/>
    <property type="evidence" value="ECO:0007669"/>
    <property type="project" value="TreeGrafter"/>
</dbReference>
<dbReference type="InterPro" id="IPR017441">
    <property type="entry name" value="Protein_kinase_ATP_BS"/>
</dbReference>
<dbReference type="OMA" id="FEDIAWD"/>
<dbReference type="GO" id="GO:0005737">
    <property type="term" value="C:cytoplasm"/>
    <property type="evidence" value="ECO:0007669"/>
    <property type="project" value="TreeGrafter"/>
</dbReference>
<evidence type="ECO:0000256" key="4">
    <source>
        <dbReference type="ARBA" id="ARBA00022741"/>
    </source>
</evidence>
<dbReference type="Pfam" id="PF00069">
    <property type="entry name" value="Pkinase"/>
    <property type="match status" value="3"/>
</dbReference>
<keyword evidence="17" id="KW-1185">Reference proteome</keyword>
<feature type="region of interest" description="Disordered" evidence="13">
    <location>
        <begin position="549"/>
        <end position="574"/>
    </location>
</feature>
<dbReference type="Pfam" id="PF05773">
    <property type="entry name" value="RWD"/>
    <property type="match status" value="1"/>
</dbReference>
<dbReference type="InterPro" id="IPR016135">
    <property type="entry name" value="UBQ-conjugating_enzyme/RWD"/>
</dbReference>
<dbReference type="PROSITE" id="PS50011">
    <property type="entry name" value="PROTEIN_KINASE_DOM"/>
    <property type="match status" value="2"/>
</dbReference>
<feature type="domain" description="Protein kinase" evidence="14">
    <location>
        <begin position="264"/>
        <end position="540"/>
    </location>
</feature>
<evidence type="ECO:0000256" key="10">
    <source>
        <dbReference type="PIRSR" id="PIRSR000660-1"/>
    </source>
</evidence>
<evidence type="ECO:0000259" key="14">
    <source>
        <dbReference type="PROSITE" id="PS50011"/>
    </source>
</evidence>
<feature type="compositionally biased region" description="Polar residues" evidence="13">
    <location>
        <begin position="749"/>
        <end position="758"/>
    </location>
</feature>
<evidence type="ECO:0000256" key="9">
    <source>
        <dbReference type="ARBA" id="ARBA00048679"/>
    </source>
</evidence>
<dbReference type="PROSITE" id="PS50908">
    <property type="entry name" value="RWD"/>
    <property type="match status" value="1"/>
</dbReference>
<comment type="similarity">
    <text evidence="7">Belongs to the protein kinase superfamily. Ser/Thr protein kinase family. GCN2 subfamily.</text>
</comment>
<evidence type="ECO:0000259" key="15">
    <source>
        <dbReference type="PROSITE" id="PS50908"/>
    </source>
</evidence>
<dbReference type="GO" id="GO:0005524">
    <property type="term" value="F:ATP binding"/>
    <property type="evidence" value="ECO:0007669"/>
    <property type="project" value="UniProtKB-UniRule"/>
</dbReference>
<dbReference type="GeneID" id="27323903"/>
<dbReference type="RefSeq" id="XP_016223100.1">
    <property type="nucleotide sequence ID" value="XM_016370807.1"/>
</dbReference>
<dbReference type="PIRSF" id="PIRSF000660">
    <property type="entry name" value="Ser/Thr_PK_GCN2"/>
    <property type="match status" value="1"/>
</dbReference>
<feature type="compositionally biased region" description="Polar residues" evidence="13">
    <location>
        <begin position="551"/>
        <end position="560"/>
    </location>
</feature>
<dbReference type="EMBL" id="KN847523">
    <property type="protein sequence ID" value="KIV91526.1"/>
    <property type="molecule type" value="Genomic_DNA"/>
</dbReference>
<dbReference type="PROSITE" id="PS00108">
    <property type="entry name" value="PROTEIN_KINASE_ST"/>
    <property type="match status" value="1"/>
</dbReference>
<keyword evidence="5" id="KW-0418">Kinase</keyword>
<dbReference type="SUPFAM" id="SSF56112">
    <property type="entry name" value="Protein kinase-like (PK-like)"/>
    <property type="match status" value="2"/>
</dbReference>
<dbReference type="PANTHER" id="PTHR11042">
    <property type="entry name" value="EUKARYOTIC TRANSLATION INITIATION FACTOR 2-ALPHA KINASE EIF2-ALPHA KINASE -RELATED"/>
    <property type="match status" value="1"/>
</dbReference>
<evidence type="ECO:0000256" key="6">
    <source>
        <dbReference type="ARBA" id="ARBA00022840"/>
    </source>
</evidence>
<keyword evidence="2" id="KW-0723">Serine/threonine-protein kinase</keyword>
<dbReference type="EC" id="2.7.11.1" evidence="1"/>
<dbReference type="Proteomes" id="UP000054302">
    <property type="component" value="Unassembled WGS sequence"/>
</dbReference>
<dbReference type="Pfam" id="PF13393">
    <property type="entry name" value="tRNA-synt_His"/>
    <property type="match status" value="1"/>
</dbReference>
<dbReference type="SUPFAM" id="SSF55681">
    <property type="entry name" value="Class II aaRS and biotin synthetases"/>
    <property type="match status" value="1"/>
</dbReference>
<dbReference type="CDD" id="cd23823">
    <property type="entry name" value="RWD_GCN2"/>
    <property type="match status" value="1"/>
</dbReference>
<proteinExistence type="inferred from homology"/>
<dbReference type="PROSITE" id="PS00107">
    <property type="entry name" value="PROTEIN_KINASE_ATP"/>
    <property type="match status" value="1"/>
</dbReference>
<evidence type="ECO:0000256" key="1">
    <source>
        <dbReference type="ARBA" id="ARBA00012513"/>
    </source>
</evidence>
<evidence type="ECO:0000256" key="13">
    <source>
        <dbReference type="SAM" id="MobiDB-lite"/>
    </source>
</evidence>
<dbReference type="SUPFAM" id="SSF54495">
    <property type="entry name" value="UBC-like"/>
    <property type="match status" value="1"/>
</dbReference>
<evidence type="ECO:0000256" key="12">
    <source>
        <dbReference type="PROSITE-ProRule" id="PRU10141"/>
    </source>
</evidence>
<dbReference type="InterPro" id="IPR000719">
    <property type="entry name" value="Prot_kinase_dom"/>
</dbReference>
<comment type="catalytic activity">
    <reaction evidence="8">
        <text>L-threonyl-[protein] + ATP = O-phospho-L-threonyl-[protein] + ADP + H(+)</text>
        <dbReference type="Rhea" id="RHEA:46608"/>
        <dbReference type="Rhea" id="RHEA-COMP:11060"/>
        <dbReference type="Rhea" id="RHEA-COMP:11605"/>
        <dbReference type="ChEBI" id="CHEBI:15378"/>
        <dbReference type="ChEBI" id="CHEBI:30013"/>
        <dbReference type="ChEBI" id="CHEBI:30616"/>
        <dbReference type="ChEBI" id="CHEBI:61977"/>
        <dbReference type="ChEBI" id="CHEBI:456216"/>
        <dbReference type="EC" id="2.7.11.1"/>
    </reaction>
</comment>
<dbReference type="SMART" id="SM00220">
    <property type="entry name" value="S_TKc"/>
    <property type="match status" value="1"/>
</dbReference>
<protein>
    <recommendedName>
        <fullName evidence="1">non-specific serine/threonine protein kinase</fullName>
        <ecNumber evidence="1">2.7.11.1</ecNumber>
    </recommendedName>
</protein>
<feature type="domain" description="Protein kinase" evidence="14">
    <location>
        <begin position="577"/>
        <end position="973"/>
    </location>
</feature>
<reference evidence="16 17" key="1">
    <citation type="submission" date="2015-01" db="EMBL/GenBank/DDBJ databases">
        <title>The Genome Sequence of Exophiala mesophila CBS40295.</title>
        <authorList>
            <consortium name="The Broad Institute Genomics Platform"/>
            <person name="Cuomo C."/>
            <person name="de Hoog S."/>
            <person name="Gorbushina A."/>
            <person name="Stielow B."/>
            <person name="Teixiera M."/>
            <person name="Abouelleil A."/>
            <person name="Chapman S.B."/>
            <person name="Priest M."/>
            <person name="Young S.K."/>
            <person name="Wortman J."/>
            <person name="Nusbaum C."/>
            <person name="Birren B."/>
        </authorList>
    </citation>
    <scope>NUCLEOTIDE SEQUENCE [LARGE SCALE GENOMIC DNA]</scope>
    <source>
        <strain evidence="16 17">CBS 40295</strain>
    </source>
</reference>
<evidence type="ECO:0000313" key="16">
    <source>
        <dbReference type="EMBL" id="KIV91526.1"/>
    </source>
</evidence>
<keyword evidence="4 11" id="KW-0547">Nucleotide-binding</keyword>
<dbReference type="InterPro" id="IPR041715">
    <property type="entry name" value="HisRS-like_core"/>
</dbReference>
<dbReference type="InterPro" id="IPR011009">
    <property type="entry name" value="Kinase-like_dom_sf"/>
</dbReference>
<dbReference type="VEuPathDB" id="FungiDB:PV10_06058"/>
<sequence length="1472" mass="166908">MPKQKRAKAAMPPSAPAMPPQQAPGAMPEPSFGRSHRGLEEEIIEYPEVQRNEALATKAIYPDEFERIHGRKNAWQTRENLAFQVRVGPLEDKDYFVKLIFEFPPDYPKVLPKIQVVTVQPADVDLAKQVQHIIATYPAQHLGHEIVFEVNQAIMDMLEQFISAKAKAKVDFSLEQERAAREARERKQVQEQEERTRKRQDEEAEKQEQVLASQVASEKQRRQKSTLYRKTTGDDNAQFYDVPEEPVRFDQSMICKDVETDTPFKFKSVAGRTVLLKRKDKKVTIVAPRVDIDAVQAPRLLLKDIYLPESIAHKADMQKWMEEIEQLLESSKEHHHQNVVDILNYKIEHVNLDDGSTQWNLAILSEYANKGCLHDLLELSGPLNSNKIRSWTRQLVDALMFFDQQGYVHPAVHAANVLIFMSRSGGITVKLSDGYGTKLRDLVNKARDPPAPKTTSLLWLAPELNGTVPTRTNKTCIWDLGKVIVQMALGNDYQKYYTSPIQVLEGTDLEDSAESLLESVFQHNPAKRPTAFELSHRDFFRKTHEAIFSRDSPNLPGTPSRQRRQSNKTDSKYHNEWEELDTLGKGGFGRVVRARQKLDGQFYAVKIVESTSKQALNDIVGEVTLLAKLNHPYIVRYYTSWIENEDDQPVRMSTKAKKTQALPDLSRRQAMPLSIGHDFMEPSVYRNQGLEYSDSSGGMFGYQDPPSINDEDGWDNEDDLGSDPEPATGEDMTSTDPPTDDPFERDITSTDASPSVETNPLARSMHPFRPPTPPMIEKSTLYIQMELCDKRTLFNRIHEGLSGDPDMVWRLFRRILEGLAHVHSIGVVHRDLKPANIFLDSHDNPKLGDFGLATTGQALSKAMQSEGGMTITRSTGVGTKGYTAPELFHHGNKYDARADMYSLGIIFFEMNYPFSSDMERSVLLENLRKPIPTLPPFFNDDLYRKQGEIILRLVQHKVKQRPQAAELLASDLIPEPLEDEKFQRYIDRVAADDPAQYQAWVNKLFAHPNTTVSNLAWEDKTAKQVTIGESLLRVHMSEQLREIFRRHGAIEVSRQGVFPKAEFYPNPATFLDPSGLVVQLPSDLTLPLARTLGQTRCSYSKIYCFGDVYRATSPGQEAKQVPEVDFDFISHNALDLNIKEAEVIKVLDEILHEIPALALRSWTIYLNHGDLLDLILNFCRIRKDSYSKVKQALSHLNVGPTTWKELREQLRGAALNIPETCVTDLSRFNFDGPIDHVRYKLTKIFGESEHFSRAIPQLTRLDELMSLTKKMNIQSEIRVAPLSNNSEQLYKGSLLLQCIDNSSKKVIAVGGRYDALIQEYQSKHDRGSTRGVGFRLNVSEVIFHMRSQVQNIVGGSRSSLKSAAVDPRAAAMLTRCDILVTSFDPTTLRTTCVEIVSSLWAAGLSAELSEESRSLEELEMACKDNVGYWVVIVRSGVGERGLKVRSPSKEEDEVKPGELVNFLQTRRNFRRK</sequence>
<dbReference type="Gene3D" id="1.10.510.10">
    <property type="entry name" value="Transferase(Phosphotransferase) domain 1"/>
    <property type="match status" value="2"/>
</dbReference>
<dbReference type="GO" id="GO:0004694">
    <property type="term" value="F:eukaryotic translation initiation factor 2alpha kinase activity"/>
    <property type="evidence" value="ECO:0007669"/>
    <property type="project" value="InterPro"/>
</dbReference>
<dbReference type="Gene3D" id="3.30.930.10">
    <property type="entry name" value="Bira Bifunctional Protein, Domain 2"/>
    <property type="match status" value="1"/>
</dbReference>
<dbReference type="Gene3D" id="3.30.200.20">
    <property type="entry name" value="Phosphorylase Kinase, domain 1"/>
    <property type="match status" value="1"/>
</dbReference>
<feature type="binding site" evidence="11">
    <location>
        <begin position="583"/>
        <end position="591"/>
    </location>
    <ligand>
        <name>ATP</name>
        <dbReference type="ChEBI" id="CHEBI:30616"/>
    </ligand>
</feature>
<dbReference type="HOGENOM" id="CLU_001222_2_0_1"/>
<evidence type="ECO:0000256" key="2">
    <source>
        <dbReference type="ARBA" id="ARBA00022527"/>
    </source>
</evidence>
<comment type="catalytic activity">
    <reaction evidence="9">
        <text>L-seryl-[protein] + ATP = O-phospho-L-seryl-[protein] + ADP + H(+)</text>
        <dbReference type="Rhea" id="RHEA:17989"/>
        <dbReference type="Rhea" id="RHEA-COMP:9863"/>
        <dbReference type="Rhea" id="RHEA-COMP:11604"/>
        <dbReference type="ChEBI" id="CHEBI:15378"/>
        <dbReference type="ChEBI" id="CHEBI:29999"/>
        <dbReference type="ChEBI" id="CHEBI:30616"/>
        <dbReference type="ChEBI" id="CHEBI:83421"/>
        <dbReference type="ChEBI" id="CHEBI:456216"/>
        <dbReference type="EC" id="2.7.11.1"/>
    </reaction>
</comment>
<feature type="domain" description="RWD" evidence="15">
    <location>
        <begin position="52"/>
        <end position="161"/>
    </location>
</feature>
<dbReference type="InterPro" id="IPR016255">
    <property type="entry name" value="Gcn2"/>
</dbReference>
<evidence type="ECO:0000313" key="17">
    <source>
        <dbReference type="Proteomes" id="UP000054302"/>
    </source>
</evidence>
<feature type="compositionally biased region" description="Pro residues" evidence="13">
    <location>
        <begin position="13"/>
        <end position="22"/>
    </location>
</feature>
<evidence type="ECO:0000256" key="11">
    <source>
        <dbReference type="PIRSR" id="PIRSR000660-2"/>
    </source>
</evidence>
<dbReference type="PANTHER" id="PTHR11042:SF136">
    <property type="entry name" value="EIF-2-ALPHA KINASE GCN2"/>
    <property type="match status" value="1"/>
</dbReference>
<keyword evidence="6 11" id="KW-0067">ATP-binding</keyword>
<evidence type="ECO:0000256" key="5">
    <source>
        <dbReference type="ARBA" id="ARBA00022777"/>
    </source>
</evidence>
<dbReference type="InterPro" id="IPR050339">
    <property type="entry name" value="CC_SR_Kinase"/>
</dbReference>
<dbReference type="Gene3D" id="3.40.50.800">
    <property type="entry name" value="Anticodon-binding domain"/>
    <property type="match status" value="1"/>
</dbReference>
<feature type="region of interest" description="Disordered" evidence="13">
    <location>
        <begin position="182"/>
        <end position="239"/>
    </location>
</feature>
<evidence type="ECO:0000256" key="3">
    <source>
        <dbReference type="ARBA" id="ARBA00022679"/>
    </source>
</evidence>
<evidence type="ECO:0000256" key="7">
    <source>
        <dbReference type="ARBA" id="ARBA00037982"/>
    </source>
</evidence>
<dbReference type="InterPro" id="IPR006575">
    <property type="entry name" value="RWD_dom"/>
</dbReference>
<dbReference type="InterPro" id="IPR045864">
    <property type="entry name" value="aa-tRNA-synth_II/BPL/LPL"/>
</dbReference>
<feature type="binding site" evidence="11 12">
    <location>
        <position position="606"/>
    </location>
    <ligand>
        <name>ATP</name>
        <dbReference type="ChEBI" id="CHEBI:30616"/>
    </ligand>
</feature>
<dbReference type="GO" id="GO:0000077">
    <property type="term" value="P:DNA damage checkpoint signaling"/>
    <property type="evidence" value="ECO:0007669"/>
    <property type="project" value="InterPro"/>
</dbReference>
<evidence type="ECO:0000256" key="8">
    <source>
        <dbReference type="ARBA" id="ARBA00047899"/>
    </source>
</evidence>
<dbReference type="Gene3D" id="3.10.110.10">
    <property type="entry name" value="Ubiquitin Conjugating Enzyme"/>
    <property type="match status" value="1"/>
</dbReference>
<dbReference type="SMART" id="SM00591">
    <property type="entry name" value="RWD"/>
    <property type="match status" value="1"/>
</dbReference>
<dbReference type="STRING" id="212818.A0A0D1XTR3"/>
<dbReference type="CDD" id="cd14046">
    <property type="entry name" value="STKc_EIF2AK4_GCN2_rpt2"/>
    <property type="match status" value="1"/>
</dbReference>
<feature type="compositionally biased region" description="Basic and acidic residues" evidence="13">
    <location>
        <begin position="182"/>
        <end position="201"/>
    </location>
</feature>
<dbReference type="GO" id="GO:0004713">
    <property type="term" value="F:protein tyrosine kinase activity"/>
    <property type="evidence" value="ECO:0007669"/>
    <property type="project" value="TreeGrafter"/>
</dbReference>
<dbReference type="GO" id="GO:0005634">
    <property type="term" value="C:nucleus"/>
    <property type="evidence" value="ECO:0007669"/>
    <property type="project" value="TreeGrafter"/>
</dbReference>
<dbReference type="InterPro" id="IPR008271">
    <property type="entry name" value="Ser/Thr_kinase_AS"/>
</dbReference>
<feature type="active site" description="Proton acceptor" evidence="10">
    <location>
        <position position="831"/>
    </location>
</feature>
<feature type="region of interest" description="Disordered" evidence="13">
    <location>
        <begin position="1"/>
        <end position="35"/>
    </location>
</feature>
<keyword evidence="3" id="KW-0808">Transferase</keyword>
<dbReference type="OrthoDB" id="341578at2759"/>
<organism evidence="16 17">
    <name type="scientific">Exophiala mesophila</name>
    <name type="common">Black yeast-like fungus</name>
    <dbReference type="NCBI Taxonomy" id="212818"/>
    <lineage>
        <taxon>Eukaryota</taxon>
        <taxon>Fungi</taxon>
        <taxon>Dikarya</taxon>
        <taxon>Ascomycota</taxon>
        <taxon>Pezizomycotina</taxon>
        <taxon>Eurotiomycetes</taxon>
        <taxon>Chaetothyriomycetidae</taxon>
        <taxon>Chaetothyriales</taxon>
        <taxon>Herpotrichiellaceae</taxon>
        <taxon>Exophiala</taxon>
    </lineage>
</organism>